<organism evidence="5 6">
    <name type="scientific">Kingella kingae</name>
    <dbReference type="NCBI Taxonomy" id="504"/>
    <lineage>
        <taxon>Bacteria</taxon>
        <taxon>Pseudomonadati</taxon>
        <taxon>Pseudomonadota</taxon>
        <taxon>Betaproteobacteria</taxon>
        <taxon>Neisseriales</taxon>
        <taxon>Neisseriaceae</taxon>
        <taxon>Kingella</taxon>
    </lineage>
</organism>
<sequence>MSLDIYLMRHGKTIANEQGLVQGWSDSPLTEEGIADVVKSAQRFADAGIKFDAAFCSTSPRTKTTAQLVLQTTNQPDLRIQEIEDLREYNFGSFEQTHRDELHQLLAEKNGFAKVEDWIHAYRNGSLHRLAQTLARIDPTRKAEGESEFLARLNSVMFEIIGLSPRKGRILVVSHGMAITGILKNIDPMSTLYESVPNASMTRLSYSLSEGWKIHSIGDGGLRGSQGRPSLLEASRAKRMGHIY</sequence>
<evidence type="ECO:0000313" key="5">
    <source>
        <dbReference type="EMBL" id="SQH24095.1"/>
    </source>
</evidence>
<name>A0AAX2J291_KINKI</name>
<evidence type="ECO:0000313" key="6">
    <source>
        <dbReference type="Proteomes" id="UP000248598"/>
    </source>
</evidence>
<accession>A0AAX2J291</accession>
<dbReference type="Proteomes" id="UP000248598">
    <property type="component" value="Chromosome 1"/>
</dbReference>
<proteinExistence type="predicted"/>
<dbReference type="EMBL" id="LS483426">
    <property type="protein sequence ID" value="SQH24095.1"/>
    <property type="molecule type" value="Genomic_DNA"/>
</dbReference>
<evidence type="ECO:0000256" key="2">
    <source>
        <dbReference type="PIRSR" id="PIRSR613078-1"/>
    </source>
</evidence>
<evidence type="ECO:0000256" key="4">
    <source>
        <dbReference type="PIRSR" id="PIRSR613078-3"/>
    </source>
</evidence>
<dbReference type="GeneID" id="93261568"/>
<dbReference type="InterPro" id="IPR029033">
    <property type="entry name" value="His_PPase_superfam"/>
</dbReference>
<reference evidence="5 6" key="1">
    <citation type="submission" date="2018-06" db="EMBL/GenBank/DDBJ databases">
        <authorList>
            <consortium name="Pathogen Informatics"/>
            <person name="Doyle S."/>
        </authorList>
    </citation>
    <scope>NUCLEOTIDE SEQUENCE [LARGE SCALE GENOMIC DNA]</scope>
    <source>
        <strain evidence="5 6">NCTC10529</strain>
    </source>
</reference>
<dbReference type="GO" id="GO:0005829">
    <property type="term" value="C:cytosol"/>
    <property type="evidence" value="ECO:0007669"/>
    <property type="project" value="TreeGrafter"/>
</dbReference>
<dbReference type="InterPro" id="IPR051695">
    <property type="entry name" value="Phosphoglycerate_Mutase"/>
</dbReference>
<dbReference type="RefSeq" id="WP_003788337.1">
    <property type="nucleotide sequence ID" value="NZ_CP091518.1"/>
</dbReference>
<dbReference type="GO" id="GO:0043456">
    <property type="term" value="P:regulation of pentose-phosphate shunt"/>
    <property type="evidence" value="ECO:0007669"/>
    <property type="project" value="TreeGrafter"/>
</dbReference>
<dbReference type="CDD" id="cd07067">
    <property type="entry name" value="HP_PGM_like"/>
    <property type="match status" value="1"/>
</dbReference>
<feature type="binding site" evidence="3">
    <location>
        <position position="61"/>
    </location>
    <ligand>
        <name>substrate</name>
    </ligand>
</feature>
<dbReference type="GO" id="GO:0016853">
    <property type="term" value="F:isomerase activity"/>
    <property type="evidence" value="ECO:0007669"/>
    <property type="project" value="UniProtKB-KW"/>
</dbReference>
<feature type="binding site" evidence="3">
    <location>
        <begin position="9"/>
        <end position="16"/>
    </location>
    <ligand>
        <name>substrate</name>
    </ligand>
</feature>
<dbReference type="GO" id="GO:0004331">
    <property type="term" value="F:fructose-2,6-bisphosphate 2-phosphatase activity"/>
    <property type="evidence" value="ECO:0007669"/>
    <property type="project" value="TreeGrafter"/>
</dbReference>
<dbReference type="Pfam" id="PF00300">
    <property type="entry name" value="His_Phos_1"/>
    <property type="match status" value="1"/>
</dbReference>
<dbReference type="GO" id="GO:0045820">
    <property type="term" value="P:negative regulation of glycolytic process"/>
    <property type="evidence" value="ECO:0007669"/>
    <property type="project" value="TreeGrafter"/>
</dbReference>
<protein>
    <submittedName>
        <fullName evidence="5">2,3-bisphosphoglycerate-dependent phosphoglycerate mutase</fullName>
        <ecNumber evidence="5">5.4.2.-</ecNumber>
    </submittedName>
</protein>
<gene>
    <name evidence="5" type="primary">gpmA_1</name>
    <name evidence="5" type="ORF">NCTC10529_00246</name>
</gene>
<dbReference type="PANTHER" id="PTHR46517:SF1">
    <property type="entry name" value="FRUCTOSE-2,6-BISPHOSPHATASE TIGAR"/>
    <property type="match status" value="1"/>
</dbReference>
<dbReference type="Gene3D" id="3.40.50.1240">
    <property type="entry name" value="Phosphoglycerate mutase-like"/>
    <property type="match status" value="1"/>
</dbReference>
<keyword evidence="1" id="KW-0378">Hydrolase</keyword>
<dbReference type="SUPFAM" id="SSF53254">
    <property type="entry name" value="Phosphoglycerate mutase-like"/>
    <property type="match status" value="1"/>
</dbReference>
<evidence type="ECO:0000256" key="1">
    <source>
        <dbReference type="ARBA" id="ARBA00022801"/>
    </source>
</evidence>
<dbReference type="SMART" id="SM00855">
    <property type="entry name" value="PGAM"/>
    <property type="match status" value="1"/>
</dbReference>
<feature type="active site" description="Proton donor/acceptor" evidence="2">
    <location>
        <position position="88"/>
    </location>
</feature>
<feature type="site" description="Transition state stabilizer" evidence="4">
    <location>
        <position position="175"/>
    </location>
</feature>
<dbReference type="InterPro" id="IPR013078">
    <property type="entry name" value="His_Pase_superF_clade-1"/>
</dbReference>
<dbReference type="AlphaFoldDB" id="A0AAX2J291"/>
<evidence type="ECO:0000256" key="3">
    <source>
        <dbReference type="PIRSR" id="PIRSR613078-2"/>
    </source>
</evidence>
<feature type="active site" description="Tele-phosphohistidine intermediate" evidence="2">
    <location>
        <position position="10"/>
    </location>
</feature>
<keyword evidence="5" id="KW-0413">Isomerase</keyword>
<dbReference type="EC" id="5.4.2.-" evidence="5"/>
<dbReference type="PANTHER" id="PTHR46517">
    <property type="entry name" value="FRUCTOSE-2,6-BISPHOSPHATASE TIGAR"/>
    <property type="match status" value="1"/>
</dbReference>